<gene>
    <name evidence="10" type="ORF">WMO29_00150</name>
</gene>
<keyword evidence="6 7" id="KW-0472">Membrane</keyword>
<dbReference type="EMBL" id="JBBMFE010000001">
    <property type="protein sequence ID" value="MEQ2470919.1"/>
    <property type="molecule type" value="Genomic_DNA"/>
</dbReference>
<evidence type="ECO:0000256" key="3">
    <source>
        <dbReference type="ARBA" id="ARBA00022475"/>
    </source>
</evidence>
<dbReference type="InterPro" id="IPR000045">
    <property type="entry name" value="Prepilin_IV_endopep_pep"/>
</dbReference>
<evidence type="ECO:0000256" key="6">
    <source>
        <dbReference type="ARBA" id="ARBA00023136"/>
    </source>
</evidence>
<protein>
    <submittedName>
        <fullName evidence="10">Prepilin peptidase</fullName>
    </submittedName>
</protein>
<comment type="subcellular location">
    <subcellularLocation>
        <location evidence="1">Cell membrane</location>
        <topology evidence="1">Multi-pass membrane protein</topology>
    </subcellularLocation>
</comment>
<feature type="transmembrane region" description="Helical" evidence="7">
    <location>
        <begin position="196"/>
        <end position="224"/>
    </location>
</feature>
<dbReference type="Proteomes" id="UP001438008">
    <property type="component" value="Unassembled WGS sequence"/>
</dbReference>
<evidence type="ECO:0000259" key="9">
    <source>
        <dbReference type="Pfam" id="PF06750"/>
    </source>
</evidence>
<dbReference type="PANTHER" id="PTHR30487">
    <property type="entry name" value="TYPE 4 PREPILIN-LIKE PROTEINS LEADER PEPTIDE-PROCESSING ENZYME"/>
    <property type="match status" value="1"/>
</dbReference>
<evidence type="ECO:0000256" key="1">
    <source>
        <dbReference type="ARBA" id="ARBA00004651"/>
    </source>
</evidence>
<reference evidence="10 11" key="1">
    <citation type="submission" date="2024-03" db="EMBL/GenBank/DDBJ databases">
        <title>Human intestinal bacterial collection.</title>
        <authorList>
            <person name="Pauvert C."/>
            <person name="Hitch T.C.A."/>
            <person name="Clavel T."/>
        </authorList>
    </citation>
    <scope>NUCLEOTIDE SEQUENCE [LARGE SCALE GENOMIC DNA]</scope>
    <source>
        <strain evidence="10 11">CLA-AA-H132</strain>
    </source>
</reference>
<evidence type="ECO:0000256" key="5">
    <source>
        <dbReference type="ARBA" id="ARBA00022989"/>
    </source>
</evidence>
<dbReference type="Pfam" id="PF01478">
    <property type="entry name" value="Peptidase_A24"/>
    <property type="match status" value="1"/>
</dbReference>
<comment type="similarity">
    <text evidence="2">Belongs to the peptidase A24 family.</text>
</comment>
<evidence type="ECO:0000256" key="2">
    <source>
        <dbReference type="ARBA" id="ARBA00005801"/>
    </source>
</evidence>
<dbReference type="RefSeq" id="WP_349163256.1">
    <property type="nucleotide sequence ID" value="NZ_JBBMFE010000001.1"/>
</dbReference>
<dbReference type="InterPro" id="IPR050882">
    <property type="entry name" value="Prepilin_peptidase/N-MTase"/>
</dbReference>
<keyword evidence="3" id="KW-1003">Cell membrane</keyword>
<evidence type="ECO:0000313" key="11">
    <source>
        <dbReference type="Proteomes" id="UP001438008"/>
    </source>
</evidence>
<name>A0ABV1FC06_9FIRM</name>
<accession>A0ABV1FC06</accession>
<feature type="transmembrane region" description="Helical" evidence="7">
    <location>
        <begin position="163"/>
        <end position="184"/>
    </location>
</feature>
<dbReference type="PANTHER" id="PTHR30487:SF0">
    <property type="entry name" value="PREPILIN LEADER PEPTIDASE_N-METHYLTRANSFERASE-RELATED"/>
    <property type="match status" value="1"/>
</dbReference>
<evidence type="ECO:0000256" key="7">
    <source>
        <dbReference type="SAM" id="Phobius"/>
    </source>
</evidence>
<feature type="transmembrane region" description="Helical" evidence="7">
    <location>
        <begin position="236"/>
        <end position="259"/>
    </location>
</feature>
<dbReference type="Gene3D" id="1.20.120.1220">
    <property type="match status" value="1"/>
</dbReference>
<keyword evidence="5 7" id="KW-1133">Transmembrane helix</keyword>
<feature type="domain" description="Prepilin type IV endopeptidase peptidase" evidence="8">
    <location>
        <begin position="118"/>
        <end position="219"/>
    </location>
</feature>
<feature type="transmembrane region" description="Helical" evidence="7">
    <location>
        <begin position="12"/>
        <end position="33"/>
    </location>
</feature>
<organism evidence="10 11">
    <name type="scientific">Laedolimicola intestinihominis</name>
    <dbReference type="NCBI Taxonomy" id="3133166"/>
    <lineage>
        <taxon>Bacteria</taxon>
        <taxon>Bacillati</taxon>
        <taxon>Bacillota</taxon>
        <taxon>Clostridia</taxon>
        <taxon>Lachnospirales</taxon>
        <taxon>Lachnospiraceae</taxon>
        <taxon>Laedolimicola</taxon>
    </lineage>
</organism>
<feature type="transmembrane region" description="Helical" evidence="7">
    <location>
        <begin position="134"/>
        <end position="154"/>
    </location>
</feature>
<dbReference type="InterPro" id="IPR010627">
    <property type="entry name" value="Prepilin_pept_A24_N"/>
</dbReference>
<evidence type="ECO:0000313" key="10">
    <source>
        <dbReference type="EMBL" id="MEQ2470919.1"/>
    </source>
</evidence>
<dbReference type="Pfam" id="PF06750">
    <property type="entry name" value="A24_N_bact"/>
    <property type="match status" value="1"/>
</dbReference>
<evidence type="ECO:0000259" key="8">
    <source>
        <dbReference type="Pfam" id="PF01478"/>
    </source>
</evidence>
<evidence type="ECO:0000256" key="4">
    <source>
        <dbReference type="ARBA" id="ARBA00022692"/>
    </source>
</evidence>
<proteinExistence type="inferred from homology"/>
<sequence>MTELVILERILWLIRFLFGACIFSFLGVVADRLPRDEEIVKGRSHCTACGRVLTPAELIPCVSFLALRGRCKDCGTPIPKRAFLGELAGGAAWILCAWRYGVGHTGLISLEGAVVFCYLGILLVVALIDWDTQIIYNRFHIIIAILAAAQIFLVPEHGIGDRLLGALIVSVPMLVLALIVPGAFGGGDIKLMAASGLFLGMDAIVCAMFFGLLSGGGYAAFMLATKRLKKSDQFAFGPFLAFGLAVAALWGDQIAAWYLSAL</sequence>
<feature type="transmembrane region" description="Helical" evidence="7">
    <location>
        <begin position="107"/>
        <end position="128"/>
    </location>
</feature>
<keyword evidence="4 7" id="KW-0812">Transmembrane</keyword>
<keyword evidence="11" id="KW-1185">Reference proteome</keyword>
<comment type="caution">
    <text evidence="10">The sequence shown here is derived from an EMBL/GenBank/DDBJ whole genome shotgun (WGS) entry which is preliminary data.</text>
</comment>
<feature type="domain" description="Prepilin peptidase A24 N-terminal" evidence="9">
    <location>
        <begin position="17"/>
        <end position="100"/>
    </location>
</feature>